<proteinExistence type="predicted"/>
<accession>A0A2S7N5A1</accession>
<feature type="region of interest" description="Disordered" evidence="1">
    <location>
        <begin position="1"/>
        <end position="41"/>
    </location>
</feature>
<feature type="region of interest" description="Disordered" evidence="1">
    <location>
        <begin position="61"/>
        <end position="94"/>
    </location>
</feature>
<protein>
    <submittedName>
        <fullName evidence="2">Uncharacterized protein</fullName>
    </submittedName>
</protein>
<evidence type="ECO:0000256" key="1">
    <source>
        <dbReference type="SAM" id="MobiDB-lite"/>
    </source>
</evidence>
<gene>
    <name evidence="2" type="ORF">CYL18_04810</name>
</gene>
<comment type="caution">
    <text evidence="2">The sequence shown here is derived from an EMBL/GenBank/DDBJ whole genome shotgun (WGS) entry which is preliminary data.</text>
</comment>
<organism evidence="2 3">
    <name type="scientific">Pradoshia eiseniae</name>
    <dbReference type="NCBI Taxonomy" id="2064768"/>
    <lineage>
        <taxon>Bacteria</taxon>
        <taxon>Bacillati</taxon>
        <taxon>Bacillota</taxon>
        <taxon>Bacilli</taxon>
        <taxon>Bacillales</taxon>
        <taxon>Bacillaceae</taxon>
        <taxon>Pradoshia</taxon>
    </lineage>
</organism>
<evidence type="ECO:0000313" key="3">
    <source>
        <dbReference type="Proteomes" id="UP000239663"/>
    </source>
</evidence>
<dbReference type="Proteomes" id="UP000239663">
    <property type="component" value="Unassembled WGS sequence"/>
</dbReference>
<reference evidence="2 3" key="1">
    <citation type="submission" date="2017-12" db="EMBL/GenBank/DDBJ databases">
        <title>Taxonomic description and draft genome of Pradoshia cofamensis Gen. nov., sp. nov., a thermotolerant bacillale isolated from anterior gut of earthworm Eisenia fetida.</title>
        <authorList>
            <person name="Saha T."/>
            <person name="Chakraborty R."/>
        </authorList>
    </citation>
    <scope>NUCLEOTIDE SEQUENCE [LARGE SCALE GENOMIC DNA]</scope>
    <source>
        <strain evidence="2 3">EAG3</strain>
    </source>
</reference>
<dbReference type="EMBL" id="PKOZ01000001">
    <property type="protein sequence ID" value="PQD97196.1"/>
    <property type="molecule type" value="Genomic_DNA"/>
</dbReference>
<name>A0A2S7N5A1_9BACI</name>
<dbReference type="AlphaFoldDB" id="A0A2S7N5A1"/>
<evidence type="ECO:0000313" key="2">
    <source>
        <dbReference type="EMBL" id="PQD97196.1"/>
    </source>
</evidence>
<sequence length="94" mass="10377">MSERWEKPGNAHLFPRQQAGRVGKGCPKGGKSQAMPTLCPGNRYERWGKGVRKVGEARQCPPFAQTTGRKGGNRVSEKWEKPGNAHPLPRQQVG</sequence>
<keyword evidence="3" id="KW-1185">Reference proteome</keyword>